<keyword evidence="6" id="KW-0234">DNA repair</keyword>
<dbReference type="InterPro" id="IPR001126">
    <property type="entry name" value="UmuC"/>
</dbReference>
<dbReference type="InterPro" id="IPR043128">
    <property type="entry name" value="Rev_trsase/Diguanyl_cyclase"/>
</dbReference>
<dbReference type="GO" id="GO:0003684">
    <property type="term" value="F:damaged DNA binding"/>
    <property type="evidence" value="ECO:0007669"/>
    <property type="project" value="InterPro"/>
</dbReference>
<keyword evidence="6" id="KW-0235">DNA replication</keyword>
<dbReference type="GO" id="GO:0009432">
    <property type="term" value="P:SOS response"/>
    <property type="evidence" value="ECO:0007669"/>
    <property type="project" value="TreeGrafter"/>
</dbReference>
<organism evidence="8 9">
    <name type="scientific">Natronincola peptidivorans</name>
    <dbReference type="NCBI Taxonomy" id="426128"/>
    <lineage>
        <taxon>Bacteria</taxon>
        <taxon>Bacillati</taxon>
        <taxon>Bacillota</taxon>
        <taxon>Clostridia</taxon>
        <taxon>Peptostreptococcales</taxon>
        <taxon>Natronincolaceae</taxon>
        <taxon>Natronincola</taxon>
    </lineage>
</organism>
<keyword evidence="3 6" id="KW-0548">Nucleotidyltransferase</keyword>
<evidence type="ECO:0000313" key="9">
    <source>
        <dbReference type="Proteomes" id="UP000199568"/>
    </source>
</evidence>
<protein>
    <recommendedName>
        <fullName evidence="6">DNA polymerase IV</fullName>
        <shortName evidence="6">Pol IV</shortName>
        <ecNumber evidence="6">2.7.7.7</ecNumber>
    </recommendedName>
</protein>
<dbReference type="EC" id="2.7.7.7" evidence="6"/>
<dbReference type="GO" id="GO:0005829">
    <property type="term" value="C:cytosol"/>
    <property type="evidence" value="ECO:0007669"/>
    <property type="project" value="TreeGrafter"/>
</dbReference>
<dbReference type="RefSeq" id="WP_090445099.1">
    <property type="nucleotide sequence ID" value="NZ_FOHU01000014.1"/>
</dbReference>
<dbReference type="InterPro" id="IPR017961">
    <property type="entry name" value="DNA_pol_Y-fam_little_finger"/>
</dbReference>
<feature type="site" description="Substrate discrimination" evidence="6">
    <location>
        <position position="15"/>
    </location>
</feature>
<comment type="catalytic activity">
    <reaction evidence="6">
        <text>DNA(n) + a 2'-deoxyribonucleoside 5'-triphosphate = DNA(n+1) + diphosphate</text>
        <dbReference type="Rhea" id="RHEA:22508"/>
        <dbReference type="Rhea" id="RHEA-COMP:17339"/>
        <dbReference type="Rhea" id="RHEA-COMP:17340"/>
        <dbReference type="ChEBI" id="CHEBI:33019"/>
        <dbReference type="ChEBI" id="CHEBI:61560"/>
        <dbReference type="ChEBI" id="CHEBI:173112"/>
        <dbReference type="EC" id="2.7.7.7"/>
    </reaction>
</comment>
<evidence type="ECO:0000256" key="1">
    <source>
        <dbReference type="ARBA" id="ARBA00010945"/>
    </source>
</evidence>
<keyword evidence="9" id="KW-1185">Reference proteome</keyword>
<dbReference type="InterPro" id="IPR022880">
    <property type="entry name" value="DNApol_IV"/>
</dbReference>
<feature type="binding site" evidence="6">
    <location>
        <position position="112"/>
    </location>
    <ligand>
        <name>Mg(2+)</name>
        <dbReference type="ChEBI" id="CHEBI:18420"/>
    </ligand>
</feature>
<comment type="function">
    <text evidence="6">Poorly processive, error-prone DNA polymerase involved in untargeted mutagenesis. Copies undamaged DNA at stalled replication forks, which arise in vivo from mismatched or misaligned primer ends. These misaligned primers can be extended by PolIV. Exhibits no 3'-5' exonuclease (proofreading) activity. May be involved in translesional synthesis, in conjunction with the beta clamp from PolIII.</text>
</comment>
<evidence type="ECO:0000256" key="2">
    <source>
        <dbReference type="ARBA" id="ARBA00022457"/>
    </source>
</evidence>
<keyword evidence="2 6" id="KW-0515">Mutator protein</keyword>
<dbReference type="PANTHER" id="PTHR11076">
    <property type="entry name" value="DNA REPAIR POLYMERASE UMUC / TRANSFERASE FAMILY MEMBER"/>
    <property type="match status" value="1"/>
</dbReference>
<dbReference type="OrthoDB" id="9808813at2"/>
<dbReference type="STRING" id="426128.SAMN05660297_02707"/>
<dbReference type="EMBL" id="FOHU01000014">
    <property type="protein sequence ID" value="SET54421.1"/>
    <property type="molecule type" value="Genomic_DNA"/>
</dbReference>
<dbReference type="GO" id="GO:0003887">
    <property type="term" value="F:DNA-directed DNA polymerase activity"/>
    <property type="evidence" value="ECO:0007669"/>
    <property type="project" value="UniProtKB-UniRule"/>
</dbReference>
<dbReference type="Proteomes" id="UP000199568">
    <property type="component" value="Unassembled WGS sequence"/>
</dbReference>
<dbReference type="Pfam" id="PF11798">
    <property type="entry name" value="IMS_HHH"/>
    <property type="match status" value="1"/>
</dbReference>
<keyword evidence="5 6" id="KW-0239">DNA-directed DNA polymerase</keyword>
<keyword evidence="6" id="KW-0479">Metal-binding</keyword>
<comment type="subcellular location">
    <subcellularLocation>
        <location evidence="6">Cytoplasm</location>
    </subcellularLocation>
</comment>
<dbReference type="Gene3D" id="3.30.70.270">
    <property type="match status" value="1"/>
</dbReference>
<keyword evidence="6" id="KW-0808">Transferase</keyword>
<dbReference type="GO" id="GO:0006281">
    <property type="term" value="P:DNA repair"/>
    <property type="evidence" value="ECO:0007669"/>
    <property type="project" value="UniProtKB-UniRule"/>
</dbReference>
<keyword evidence="6" id="KW-0238">DNA-binding</keyword>
<feature type="binding site" evidence="6">
    <location>
        <position position="10"/>
    </location>
    <ligand>
        <name>Mg(2+)</name>
        <dbReference type="ChEBI" id="CHEBI:18420"/>
    </ligand>
</feature>
<comment type="similarity">
    <text evidence="1 6">Belongs to the DNA polymerase type-Y family.</text>
</comment>
<dbReference type="AlphaFoldDB" id="A0A1I0FB81"/>
<comment type="subunit">
    <text evidence="6">Monomer.</text>
</comment>
<dbReference type="SUPFAM" id="SSF100879">
    <property type="entry name" value="Lesion bypass DNA polymerase (Y-family), little finger domain"/>
    <property type="match status" value="1"/>
</dbReference>
<dbReference type="InterPro" id="IPR036775">
    <property type="entry name" value="DNA_pol_Y-fam_lit_finger_sf"/>
</dbReference>
<dbReference type="GO" id="GO:0042276">
    <property type="term" value="P:error-prone translesion synthesis"/>
    <property type="evidence" value="ECO:0007669"/>
    <property type="project" value="TreeGrafter"/>
</dbReference>
<keyword evidence="6" id="KW-0963">Cytoplasm</keyword>
<dbReference type="Pfam" id="PF00817">
    <property type="entry name" value="IMS"/>
    <property type="match status" value="1"/>
</dbReference>
<dbReference type="PROSITE" id="PS50173">
    <property type="entry name" value="UMUC"/>
    <property type="match status" value="1"/>
</dbReference>
<feature type="domain" description="UmuC" evidence="7">
    <location>
        <begin position="6"/>
        <end position="194"/>
    </location>
</feature>
<dbReference type="InterPro" id="IPR043502">
    <property type="entry name" value="DNA/RNA_pol_sf"/>
</dbReference>
<keyword evidence="6" id="KW-0460">Magnesium</keyword>
<proteinExistence type="inferred from homology"/>
<sequence length="416" mass="47125">MKKRIIFHIDVNSAYLSWEAVHRLQKGDDVDLREIPSVVGGNEETRHGIVLAKSVPAKKYDIKTGETLFSARNKCPNLVVVPPNYTLYMQCSSAMMEILKEYSPAIQRYSIDEVFLDYTHITDHLGAPVEVAYKIRNRIKNHLGFTVNIGIGSNKLLAKMASEFEKPNRVHTLFEDEIQEKMWPLPVEELFFVGRATASKLKSRGIITIGELAKTDVNYLQQFLKSHGLLIWNYANGRDNSSVRNEKPPMKGLGNSNTIAFDVTEEETVYQILLALSETLGMRIRNVEKCAYVVAISIKNHHLFSYSHQKKLDVPIDSTNMIYKHAKDLFNQAWKGEPIRHLGIYLSSLCSNDFCQLSLFTADESQNRKLDGAIDKIRLKYGSNSIIRSCFLNAGINPLMGGVISEEEYPMMSSLL</sequence>
<dbReference type="PANTHER" id="PTHR11076:SF35">
    <property type="entry name" value="DNA REPAIR PROTEIN HOMOLOG YOBH"/>
    <property type="match status" value="1"/>
</dbReference>
<dbReference type="HAMAP" id="MF_01113">
    <property type="entry name" value="DNApol_IV"/>
    <property type="match status" value="1"/>
</dbReference>
<evidence type="ECO:0000256" key="5">
    <source>
        <dbReference type="ARBA" id="ARBA00022932"/>
    </source>
</evidence>
<evidence type="ECO:0000256" key="3">
    <source>
        <dbReference type="ARBA" id="ARBA00022695"/>
    </source>
</evidence>
<evidence type="ECO:0000259" key="7">
    <source>
        <dbReference type="PROSITE" id="PS50173"/>
    </source>
</evidence>
<dbReference type="GO" id="GO:0006261">
    <property type="term" value="P:DNA-templated DNA replication"/>
    <property type="evidence" value="ECO:0007669"/>
    <property type="project" value="UniProtKB-UniRule"/>
</dbReference>
<evidence type="ECO:0000313" key="8">
    <source>
        <dbReference type="EMBL" id="SET54421.1"/>
    </source>
</evidence>
<dbReference type="SUPFAM" id="SSF56672">
    <property type="entry name" value="DNA/RNA polymerases"/>
    <property type="match status" value="1"/>
</dbReference>
<keyword evidence="4 6" id="KW-0227">DNA damage</keyword>
<feature type="active site" evidence="6">
    <location>
        <position position="113"/>
    </location>
</feature>
<dbReference type="Gene3D" id="1.10.150.20">
    <property type="entry name" value="5' to 3' exonuclease, C-terminal subdomain"/>
    <property type="match status" value="1"/>
</dbReference>
<dbReference type="Pfam" id="PF11799">
    <property type="entry name" value="IMS_C"/>
    <property type="match status" value="1"/>
</dbReference>
<evidence type="ECO:0000256" key="6">
    <source>
        <dbReference type="HAMAP-Rule" id="MF_01113"/>
    </source>
</evidence>
<name>A0A1I0FB81_9FIRM</name>
<dbReference type="InterPro" id="IPR024728">
    <property type="entry name" value="PolY_HhH_motif"/>
</dbReference>
<dbReference type="Gene3D" id="3.40.1170.60">
    <property type="match status" value="1"/>
</dbReference>
<dbReference type="CDD" id="cd03586">
    <property type="entry name" value="PolY_Pol_IV_kappa"/>
    <property type="match status" value="1"/>
</dbReference>
<gene>
    <name evidence="6" type="primary">dinB</name>
    <name evidence="8" type="ORF">SAMN05660297_02707</name>
</gene>
<dbReference type="InterPro" id="IPR050116">
    <property type="entry name" value="DNA_polymerase-Y"/>
</dbReference>
<accession>A0A1I0FB81</accession>
<reference evidence="8 9" key="1">
    <citation type="submission" date="2016-10" db="EMBL/GenBank/DDBJ databases">
        <authorList>
            <person name="de Groot N.N."/>
        </authorList>
    </citation>
    <scope>NUCLEOTIDE SEQUENCE [LARGE SCALE GENOMIC DNA]</scope>
    <source>
        <strain evidence="8 9">DSM 18979</strain>
    </source>
</reference>
<dbReference type="Gene3D" id="3.30.1490.100">
    <property type="entry name" value="DNA polymerase, Y-family, little finger domain"/>
    <property type="match status" value="1"/>
</dbReference>
<dbReference type="GO" id="GO:0000287">
    <property type="term" value="F:magnesium ion binding"/>
    <property type="evidence" value="ECO:0007669"/>
    <property type="project" value="UniProtKB-UniRule"/>
</dbReference>
<evidence type="ECO:0000256" key="4">
    <source>
        <dbReference type="ARBA" id="ARBA00022763"/>
    </source>
</evidence>
<comment type="cofactor">
    <cofactor evidence="6">
        <name>Mg(2+)</name>
        <dbReference type="ChEBI" id="CHEBI:18420"/>
    </cofactor>
    <text evidence="6">Binds 2 magnesium ions per subunit.</text>
</comment>